<keyword evidence="10" id="KW-0539">Nucleus</keyword>
<evidence type="ECO:0000256" key="7">
    <source>
        <dbReference type="ARBA" id="ARBA00022682"/>
    </source>
</evidence>
<dbReference type="InterPro" id="IPR050279">
    <property type="entry name" value="Plant_def-hormone_signal"/>
</dbReference>
<evidence type="ECO:0000256" key="10">
    <source>
        <dbReference type="ARBA" id="ARBA00023242"/>
    </source>
</evidence>
<dbReference type="FunFam" id="3.30.530.20:FF:000050">
    <property type="entry name" value="Abscisic acid receptor PYL13"/>
    <property type="match status" value="1"/>
</dbReference>
<reference evidence="12 13" key="1">
    <citation type="submission" date="2024-01" db="EMBL/GenBank/DDBJ databases">
        <title>The genomes of 5 underutilized Papilionoideae crops provide insights into root nodulation and disease resistanc.</title>
        <authorList>
            <person name="Jiang F."/>
        </authorList>
    </citation>
    <scope>NUCLEOTIDE SEQUENCE [LARGE SCALE GENOMIC DNA]</scope>
    <source>
        <strain evidence="12">LVBAO_FW01</strain>
        <tissue evidence="12">Leaves</tissue>
    </source>
</reference>
<dbReference type="PANTHER" id="PTHR31213:SF82">
    <property type="entry name" value="ABSCISIC ACID RECEPTOR PYL11-RELATED"/>
    <property type="match status" value="1"/>
</dbReference>
<dbReference type="GO" id="GO:0005737">
    <property type="term" value="C:cytoplasm"/>
    <property type="evidence" value="ECO:0007669"/>
    <property type="project" value="UniProtKB-SubCell"/>
</dbReference>
<dbReference type="Pfam" id="PF10604">
    <property type="entry name" value="Polyketide_cyc2"/>
    <property type="match status" value="1"/>
</dbReference>
<dbReference type="InterPro" id="IPR023393">
    <property type="entry name" value="START-like_dom_sf"/>
</dbReference>
<evidence type="ECO:0000256" key="6">
    <source>
        <dbReference type="ARBA" id="ARBA00022490"/>
    </source>
</evidence>
<evidence type="ECO:0000256" key="1">
    <source>
        <dbReference type="ARBA" id="ARBA00004123"/>
    </source>
</evidence>
<keyword evidence="11" id="KW-0650">Protein phosphatase inhibitor</keyword>
<dbReference type="GO" id="GO:0038023">
    <property type="term" value="F:signaling receptor activity"/>
    <property type="evidence" value="ECO:0007669"/>
    <property type="project" value="TreeGrafter"/>
</dbReference>
<accession>A0AAN9JYB0</accession>
<keyword evidence="6" id="KW-0963">Cytoplasm</keyword>
<organism evidence="12 13">
    <name type="scientific">Canavalia gladiata</name>
    <name type="common">Sword bean</name>
    <name type="synonym">Dolichos gladiatus</name>
    <dbReference type="NCBI Taxonomy" id="3824"/>
    <lineage>
        <taxon>Eukaryota</taxon>
        <taxon>Viridiplantae</taxon>
        <taxon>Streptophyta</taxon>
        <taxon>Embryophyta</taxon>
        <taxon>Tracheophyta</taxon>
        <taxon>Spermatophyta</taxon>
        <taxon>Magnoliopsida</taxon>
        <taxon>eudicotyledons</taxon>
        <taxon>Gunneridae</taxon>
        <taxon>Pentapetalae</taxon>
        <taxon>rosids</taxon>
        <taxon>fabids</taxon>
        <taxon>Fabales</taxon>
        <taxon>Fabaceae</taxon>
        <taxon>Papilionoideae</taxon>
        <taxon>50 kb inversion clade</taxon>
        <taxon>NPAAA clade</taxon>
        <taxon>indigoferoid/millettioid clade</taxon>
        <taxon>Phaseoleae</taxon>
        <taxon>Canavalia</taxon>
    </lineage>
</organism>
<comment type="caution">
    <text evidence="12">The sequence shown here is derived from an EMBL/GenBank/DDBJ whole genome shotgun (WGS) entry which is preliminary data.</text>
</comment>
<evidence type="ECO:0000256" key="4">
    <source>
        <dbReference type="ARBA" id="ARBA00008594"/>
    </source>
</evidence>
<keyword evidence="9" id="KW-0675">Receptor</keyword>
<dbReference type="GO" id="GO:0005886">
    <property type="term" value="C:plasma membrane"/>
    <property type="evidence" value="ECO:0007669"/>
    <property type="project" value="UniProtKB-SubCell"/>
</dbReference>
<dbReference type="SUPFAM" id="SSF55961">
    <property type="entry name" value="Bet v1-like"/>
    <property type="match status" value="1"/>
</dbReference>
<evidence type="ECO:0000256" key="11">
    <source>
        <dbReference type="ARBA" id="ARBA00023272"/>
    </source>
</evidence>
<evidence type="ECO:0000256" key="5">
    <source>
        <dbReference type="ARBA" id="ARBA00022475"/>
    </source>
</evidence>
<evidence type="ECO:0000313" key="13">
    <source>
        <dbReference type="Proteomes" id="UP001367508"/>
    </source>
</evidence>
<dbReference type="GO" id="GO:0009738">
    <property type="term" value="P:abscisic acid-activated signaling pathway"/>
    <property type="evidence" value="ECO:0007669"/>
    <property type="project" value="UniProtKB-KW"/>
</dbReference>
<evidence type="ECO:0000256" key="2">
    <source>
        <dbReference type="ARBA" id="ARBA00004236"/>
    </source>
</evidence>
<keyword evidence="8" id="KW-0472">Membrane</keyword>
<dbReference type="EMBL" id="JAYMYQ010000011">
    <property type="protein sequence ID" value="KAK7306538.1"/>
    <property type="molecule type" value="Genomic_DNA"/>
</dbReference>
<sequence>MLCRHSTKQNLDTPTIKTMLNTYHTSKLSSNQCGSSLVQTIDAPLPLVWSLIRRFEYPQGYKLFVKNCTMLAGDGGIGSVREVVITSGLPAGVSVERLDKLDDDKHVLKFSIIGGDHRLVNYSSTITLHEEEEKYGGKTVAIESYAVDIPAGSSSEDTCSFANTIIGCNLRSLAKMTEKMVYEITSIGWVKVTTILSRTPAPPNSKIEAIARSVEFLVKPLEDALLAVTSCVTCEGDNGSIWTPNTMVQIRIAFNDGDSLRHKHKKNEKRNMVKTKDIAALSIHFTIYP</sequence>
<dbReference type="CDD" id="cd07821">
    <property type="entry name" value="PYR_PYL_RCAR_like"/>
    <property type="match status" value="1"/>
</dbReference>
<evidence type="ECO:0000256" key="3">
    <source>
        <dbReference type="ARBA" id="ARBA00004496"/>
    </source>
</evidence>
<dbReference type="InterPro" id="IPR019587">
    <property type="entry name" value="Polyketide_cyclase/dehydratase"/>
</dbReference>
<dbReference type="GO" id="GO:0010427">
    <property type="term" value="F:abscisic acid binding"/>
    <property type="evidence" value="ECO:0007669"/>
    <property type="project" value="TreeGrafter"/>
</dbReference>
<keyword evidence="13" id="KW-1185">Reference proteome</keyword>
<dbReference type="Gene3D" id="3.30.530.20">
    <property type="match status" value="1"/>
</dbReference>
<evidence type="ECO:0008006" key="14">
    <source>
        <dbReference type="Google" id="ProtNLM"/>
    </source>
</evidence>
<gene>
    <name evidence="12" type="ORF">VNO77_44485</name>
</gene>
<name>A0AAN9JYB0_CANGL</name>
<keyword evidence="7" id="KW-0938">Abscisic acid signaling pathway</keyword>
<protein>
    <recommendedName>
        <fullName evidence="14">Abscisic acid receptor PYL6</fullName>
    </recommendedName>
</protein>
<dbReference type="AlphaFoldDB" id="A0AAN9JYB0"/>
<dbReference type="GO" id="GO:0004864">
    <property type="term" value="F:protein phosphatase inhibitor activity"/>
    <property type="evidence" value="ECO:0007669"/>
    <property type="project" value="UniProtKB-KW"/>
</dbReference>
<evidence type="ECO:0000256" key="9">
    <source>
        <dbReference type="ARBA" id="ARBA00023170"/>
    </source>
</evidence>
<dbReference type="PANTHER" id="PTHR31213">
    <property type="entry name" value="OS08G0374000 PROTEIN-RELATED"/>
    <property type="match status" value="1"/>
</dbReference>
<keyword evidence="5" id="KW-1003">Cell membrane</keyword>
<dbReference type="Proteomes" id="UP001367508">
    <property type="component" value="Unassembled WGS sequence"/>
</dbReference>
<comment type="subcellular location">
    <subcellularLocation>
        <location evidence="2">Cell membrane</location>
    </subcellularLocation>
    <subcellularLocation>
        <location evidence="3">Cytoplasm</location>
    </subcellularLocation>
    <subcellularLocation>
        <location evidence="1">Nucleus</location>
    </subcellularLocation>
</comment>
<evidence type="ECO:0000313" key="12">
    <source>
        <dbReference type="EMBL" id="KAK7306538.1"/>
    </source>
</evidence>
<evidence type="ECO:0000256" key="8">
    <source>
        <dbReference type="ARBA" id="ARBA00023136"/>
    </source>
</evidence>
<proteinExistence type="inferred from homology"/>
<comment type="similarity">
    <text evidence="4">Belongs to the PYR/PYL/RCAR abscisic acid intracellular receptor family.</text>
</comment>
<dbReference type="GO" id="GO:0005634">
    <property type="term" value="C:nucleus"/>
    <property type="evidence" value="ECO:0007669"/>
    <property type="project" value="UniProtKB-SubCell"/>
</dbReference>